<keyword evidence="4" id="KW-0963">Cytoplasm</keyword>
<feature type="active site" evidence="4">
    <location>
        <position position="24"/>
    </location>
</feature>
<keyword evidence="3 4" id="KW-0378">Hydrolase</keyword>
<accession>A0A101ES38</accession>
<dbReference type="RefSeq" id="WP_011943583.1">
    <property type="nucleotide sequence ID" value="NZ_DAITJQ010000004.1"/>
</dbReference>
<comment type="subcellular location">
    <subcellularLocation>
        <location evidence="4">Cytoplasm</location>
    </subcellularLocation>
</comment>
<dbReference type="SUPFAM" id="SSF69065">
    <property type="entry name" value="RNase III domain-like"/>
    <property type="match status" value="1"/>
</dbReference>
<dbReference type="PIRSF" id="PIRSF005520">
    <property type="entry name" value="UCP005520"/>
    <property type="match status" value="1"/>
</dbReference>
<evidence type="ECO:0000259" key="5">
    <source>
        <dbReference type="SMART" id="SM00535"/>
    </source>
</evidence>
<dbReference type="GO" id="GO:0019843">
    <property type="term" value="F:rRNA binding"/>
    <property type="evidence" value="ECO:0007669"/>
    <property type="project" value="UniProtKB-UniRule"/>
</dbReference>
<dbReference type="InterPro" id="IPR000999">
    <property type="entry name" value="RNase_III_dom"/>
</dbReference>
<reference evidence="6 7" key="1">
    <citation type="journal article" date="2015" name="MBio">
        <title>Genome-Resolved Metagenomic Analysis Reveals Roles for Candidate Phyla and Other Microbial Community Members in Biogeochemical Transformations in Oil Reservoirs.</title>
        <authorList>
            <person name="Hu P."/>
            <person name="Tom L."/>
            <person name="Singh A."/>
            <person name="Thomas B.C."/>
            <person name="Baker B.J."/>
            <person name="Piceno Y.M."/>
            <person name="Andersen G.L."/>
            <person name="Banfield J.F."/>
        </authorList>
    </citation>
    <scope>NUCLEOTIDE SEQUENCE [LARGE SCALE GENOMIC DNA]</scope>
    <source>
        <strain evidence="6">46_26</strain>
    </source>
</reference>
<comment type="cofactor">
    <cofactor evidence="4">
        <name>Mg(2+)</name>
        <dbReference type="ChEBI" id="CHEBI:18420"/>
    </cofactor>
</comment>
<keyword evidence="2 4" id="KW-0255">Endonuclease</keyword>
<dbReference type="EC" id="3.1.26.-" evidence="4"/>
<dbReference type="CDD" id="cd00593">
    <property type="entry name" value="RIBOc"/>
    <property type="match status" value="1"/>
</dbReference>
<evidence type="ECO:0000313" key="7">
    <source>
        <dbReference type="Proteomes" id="UP000058636"/>
    </source>
</evidence>
<dbReference type="PANTHER" id="PTHR34276">
    <property type="entry name" value="MINI-RIBONUCLEASE 3"/>
    <property type="match status" value="1"/>
</dbReference>
<sequence length="140" mass="16351">MEKLFRFEAEPEKLPPAVLAYLGDAVLELIFRSRFTGDYRMSVIHERVKEHTSKHGQAWMLENIWNLLGEKEREIVKRAMNSKAAKRHGNDPTYRKSTGFEALIGYLFLKREFDRIEELLRVVMDLESLRKKNPGGSAQE</sequence>
<dbReference type="GO" id="GO:0004525">
    <property type="term" value="F:ribonuclease III activity"/>
    <property type="evidence" value="ECO:0007669"/>
    <property type="project" value="InterPro"/>
</dbReference>
<comment type="similarity">
    <text evidence="4">Belongs to the MrnC RNase family.</text>
</comment>
<comment type="function">
    <text evidence="4">Involved in correct processing of both the 5' and 3' ends of 23S rRNA precursor. Processes 30S rRNA precursor transcript even in absence of ribonuclease 3 (Rnc); Rnc processes 30S rRNA into smaller rRNA precursors.</text>
</comment>
<evidence type="ECO:0000256" key="3">
    <source>
        <dbReference type="ARBA" id="ARBA00022801"/>
    </source>
</evidence>
<protein>
    <recommendedName>
        <fullName evidence="4">Mini-ribonuclease 3</fullName>
        <shortName evidence="4">Mini-3</shortName>
        <shortName evidence="4">Mini-RNase 3</shortName>
        <ecNumber evidence="4">3.1.26.-</ecNumber>
    </recommendedName>
    <alternativeName>
        <fullName evidence="4">Mini-RNase III</fullName>
        <shortName evidence="4">Mini-III</shortName>
    </alternativeName>
</protein>
<dbReference type="GO" id="GO:0006364">
    <property type="term" value="P:rRNA processing"/>
    <property type="evidence" value="ECO:0007669"/>
    <property type="project" value="UniProtKB-UniRule"/>
</dbReference>
<keyword evidence="4" id="KW-0694">RNA-binding</keyword>
<dbReference type="HAMAP" id="MF_01468">
    <property type="entry name" value="RNase_Mini_III"/>
    <property type="match status" value="1"/>
</dbReference>
<keyword evidence="4" id="KW-0460">Magnesium</keyword>
<gene>
    <name evidence="4" type="primary">mrnC</name>
    <name evidence="6" type="ORF">XD57_0064</name>
</gene>
<dbReference type="AlphaFoldDB" id="A0A101ES38"/>
<comment type="caution">
    <text evidence="6">The sequence shown here is derived from an EMBL/GenBank/DDBJ whole genome shotgun (WGS) entry which is preliminary data.</text>
</comment>
<dbReference type="Proteomes" id="UP000058636">
    <property type="component" value="Unassembled WGS sequence"/>
</dbReference>
<keyword evidence="4" id="KW-0698">rRNA processing</keyword>
<keyword evidence="1 4" id="KW-0540">Nuclease</keyword>
<dbReference type="EMBL" id="LGFG01000002">
    <property type="protein sequence ID" value="KUK23821.1"/>
    <property type="molecule type" value="Genomic_DNA"/>
</dbReference>
<dbReference type="OMA" id="VYEVYIR"/>
<evidence type="ECO:0000256" key="2">
    <source>
        <dbReference type="ARBA" id="ARBA00022759"/>
    </source>
</evidence>
<dbReference type="Gene3D" id="1.10.1520.10">
    <property type="entry name" value="Ribonuclease III domain"/>
    <property type="match status" value="1"/>
</dbReference>
<organism evidence="6 7">
    <name type="scientific">Thermotoga petrophila</name>
    <dbReference type="NCBI Taxonomy" id="93929"/>
    <lineage>
        <taxon>Bacteria</taxon>
        <taxon>Thermotogati</taxon>
        <taxon>Thermotogota</taxon>
        <taxon>Thermotogae</taxon>
        <taxon>Thermotogales</taxon>
        <taxon>Thermotogaceae</taxon>
        <taxon>Thermotoga</taxon>
    </lineage>
</organism>
<evidence type="ECO:0000256" key="4">
    <source>
        <dbReference type="HAMAP-Rule" id="MF_01468"/>
    </source>
</evidence>
<keyword evidence="4" id="KW-0690">Ribosome biogenesis</keyword>
<dbReference type="PATRIC" id="fig|93930.3.peg.263"/>
<proteinExistence type="inferred from homology"/>
<dbReference type="InterPro" id="IPR008226">
    <property type="entry name" value="Mini3_fam"/>
</dbReference>
<dbReference type="SMART" id="SM00535">
    <property type="entry name" value="RIBOc"/>
    <property type="match status" value="1"/>
</dbReference>
<dbReference type="PANTHER" id="PTHR34276:SF1">
    <property type="entry name" value="MINI-RIBONUCLEASE 3"/>
    <property type="match status" value="1"/>
</dbReference>
<evidence type="ECO:0000256" key="1">
    <source>
        <dbReference type="ARBA" id="ARBA00022722"/>
    </source>
</evidence>
<evidence type="ECO:0000313" key="6">
    <source>
        <dbReference type="EMBL" id="KUK23821.1"/>
    </source>
</evidence>
<keyword evidence="4" id="KW-0699">rRNA-binding</keyword>
<dbReference type="InterPro" id="IPR036389">
    <property type="entry name" value="RNase_III_sf"/>
</dbReference>
<name>A0A101ES38_9THEM</name>
<dbReference type="GO" id="GO:0005737">
    <property type="term" value="C:cytoplasm"/>
    <property type="evidence" value="ECO:0007669"/>
    <property type="project" value="UniProtKB-SubCell"/>
</dbReference>
<feature type="domain" description="RNase III" evidence="5">
    <location>
        <begin position="2"/>
        <end position="131"/>
    </location>
</feature>
<dbReference type="Pfam" id="PF00636">
    <property type="entry name" value="Ribonuclease_3"/>
    <property type="match status" value="1"/>
</dbReference>
<comment type="subunit">
    <text evidence="4">Homodimer.</text>
</comment>